<dbReference type="STRING" id="5078.A0A135LA87"/>
<gene>
    <name evidence="2" type="ORF">PGRI_047580</name>
</gene>
<comment type="caution">
    <text evidence="2">The sequence shown here is derived from an EMBL/GenBank/DDBJ whole genome shotgun (WGS) entry which is preliminary data.</text>
</comment>
<evidence type="ECO:0008006" key="4">
    <source>
        <dbReference type="Google" id="ProtNLM"/>
    </source>
</evidence>
<dbReference type="OrthoDB" id="5576763at2759"/>
<evidence type="ECO:0000256" key="1">
    <source>
        <dbReference type="SAM" id="SignalP"/>
    </source>
</evidence>
<protein>
    <recommendedName>
        <fullName evidence="4">Concanavalin A-like lectin/glucanases superfamily</fullName>
    </recommendedName>
</protein>
<keyword evidence="1" id="KW-0732">Signal</keyword>
<organism evidence="2 3">
    <name type="scientific">Penicillium patulum</name>
    <name type="common">Penicillium griseofulvum</name>
    <dbReference type="NCBI Taxonomy" id="5078"/>
    <lineage>
        <taxon>Eukaryota</taxon>
        <taxon>Fungi</taxon>
        <taxon>Dikarya</taxon>
        <taxon>Ascomycota</taxon>
        <taxon>Pezizomycotina</taxon>
        <taxon>Eurotiomycetes</taxon>
        <taxon>Eurotiomycetidae</taxon>
        <taxon>Eurotiales</taxon>
        <taxon>Aspergillaceae</taxon>
        <taxon>Penicillium</taxon>
    </lineage>
</organism>
<evidence type="ECO:0000313" key="2">
    <source>
        <dbReference type="EMBL" id="KXG45902.1"/>
    </source>
</evidence>
<name>A0A135LA87_PENPA</name>
<dbReference type="RefSeq" id="XP_040644438.1">
    <property type="nucleotide sequence ID" value="XM_040792471.1"/>
</dbReference>
<dbReference type="Proteomes" id="UP000070168">
    <property type="component" value="Unassembled WGS sequence"/>
</dbReference>
<dbReference type="EMBL" id="LHQR01000069">
    <property type="protein sequence ID" value="KXG45902.1"/>
    <property type="molecule type" value="Genomic_DNA"/>
</dbReference>
<sequence>MKLSQTLPFAFAILQPTTALVGHYWNVDNVPKDGMREITFPINIANAPHEKGFYFAQQFTFAGQSDVGYTGLQPQTDGSAGSVVHAAFSSFVPGTTTTDGNCHDGADGGPGVSCAVNINGPYANTYHLNVKNTEGTTWVGTLIDSVTGTKTHIGSYTLPSTTKGIEGSQMGFVEYYIGTKQCGDLPKTAVTFGNPIVKGLTGSIRTPYEYGDCVKKSAFETHTVKDGVEISVGF</sequence>
<dbReference type="OMA" id="NETHIGE"/>
<feature type="signal peptide" evidence="1">
    <location>
        <begin position="1"/>
        <end position="19"/>
    </location>
</feature>
<evidence type="ECO:0000313" key="3">
    <source>
        <dbReference type="Proteomes" id="UP000070168"/>
    </source>
</evidence>
<keyword evidence="3" id="KW-1185">Reference proteome</keyword>
<reference evidence="2 3" key="1">
    <citation type="journal article" date="2016" name="BMC Genomics">
        <title>Genome sequencing and secondary metabolism of the postharvest pathogen Penicillium griseofulvum.</title>
        <authorList>
            <person name="Banani H."/>
            <person name="Marcet-Houben M."/>
            <person name="Ballester A.R."/>
            <person name="Abbruscato P."/>
            <person name="Gonzalez-Candelas L."/>
            <person name="Gabaldon T."/>
            <person name="Spadaro D."/>
        </authorList>
    </citation>
    <scope>NUCLEOTIDE SEQUENCE [LARGE SCALE GENOMIC DNA]</scope>
    <source>
        <strain evidence="2 3">PG3</strain>
    </source>
</reference>
<proteinExistence type="predicted"/>
<feature type="chain" id="PRO_5007800340" description="Concanavalin A-like lectin/glucanases superfamily" evidence="1">
    <location>
        <begin position="20"/>
        <end position="234"/>
    </location>
</feature>
<dbReference type="GeneID" id="63707771"/>
<accession>A0A135LA87</accession>
<dbReference type="AlphaFoldDB" id="A0A135LA87"/>